<dbReference type="Pfam" id="PF01464">
    <property type="entry name" value="SLT"/>
    <property type="match status" value="1"/>
</dbReference>
<gene>
    <name evidence="2" type="ORF">BWY04_01417</name>
</gene>
<organism evidence="2">
    <name type="scientific">candidate division CPR1 bacterium ADurb.Bin160</name>
    <dbReference type="NCBI Taxonomy" id="1852826"/>
    <lineage>
        <taxon>Bacteria</taxon>
        <taxon>candidate division CPR1</taxon>
    </lineage>
</organism>
<dbReference type="Proteomes" id="UP000485621">
    <property type="component" value="Unassembled WGS sequence"/>
</dbReference>
<sequence length="196" mass="23281">MFKKITWICLLVSFIYVGLDAKIITKRVPRQQVIMKDINEALISHGVRWKQRDINQLTRVLLIGEKEYRIHYRIVLGVMGIESGFNQKACNKITYDFGLMQINKPNWNKLTKKSKKILKKYNIKHSNNKYDVALNVMNGIVHMNDNRNELRRKNKFSMVKWIQSYNCGVRGALTYDYATKRKVNYWNNFVVKFNEI</sequence>
<dbReference type="InterPro" id="IPR008258">
    <property type="entry name" value="Transglycosylase_SLT_dom_1"/>
</dbReference>
<evidence type="ECO:0000259" key="1">
    <source>
        <dbReference type="Pfam" id="PF01464"/>
    </source>
</evidence>
<comment type="caution">
    <text evidence="2">The sequence shown here is derived from an EMBL/GenBank/DDBJ whole genome shotgun (WGS) entry which is preliminary data.</text>
</comment>
<reference evidence="2" key="1">
    <citation type="submission" date="2017-02" db="EMBL/GenBank/DDBJ databases">
        <title>Delving into the versatile metabolic prowess of the omnipresent phylum Bacteroidetes.</title>
        <authorList>
            <person name="Nobu M.K."/>
            <person name="Mei R."/>
            <person name="Narihiro T."/>
            <person name="Kuroda K."/>
            <person name="Liu W.-T."/>
        </authorList>
    </citation>
    <scope>NUCLEOTIDE SEQUENCE</scope>
    <source>
        <strain evidence="2">ADurb.Bin160</strain>
    </source>
</reference>
<feature type="domain" description="Transglycosylase SLT" evidence="1">
    <location>
        <begin position="65"/>
        <end position="170"/>
    </location>
</feature>
<name>A0A1V5ZJU5_9BACT</name>
<dbReference type="EMBL" id="MWDB01000053">
    <property type="protein sequence ID" value="OQB40214.1"/>
    <property type="molecule type" value="Genomic_DNA"/>
</dbReference>
<proteinExistence type="predicted"/>
<evidence type="ECO:0000313" key="2">
    <source>
        <dbReference type="EMBL" id="OQB40214.1"/>
    </source>
</evidence>
<dbReference type="Gene3D" id="1.10.530.10">
    <property type="match status" value="1"/>
</dbReference>
<dbReference type="InterPro" id="IPR023346">
    <property type="entry name" value="Lysozyme-like_dom_sf"/>
</dbReference>
<accession>A0A1V5ZJU5</accession>
<protein>
    <submittedName>
        <fullName evidence="2">Transglycosylase SLT domain protein</fullName>
    </submittedName>
</protein>
<dbReference type="AlphaFoldDB" id="A0A1V5ZJU5"/>
<dbReference type="SUPFAM" id="SSF53955">
    <property type="entry name" value="Lysozyme-like"/>
    <property type="match status" value="1"/>
</dbReference>